<comment type="caution">
    <text evidence="2">The sequence shown here is derived from an EMBL/GenBank/DDBJ whole genome shotgun (WGS) entry which is preliminary data.</text>
</comment>
<dbReference type="InterPro" id="IPR042099">
    <property type="entry name" value="ANL_N_sf"/>
</dbReference>
<dbReference type="Pfam" id="PF00501">
    <property type="entry name" value="AMP-binding"/>
    <property type="match status" value="1"/>
</dbReference>
<dbReference type="PANTHER" id="PTHR43845">
    <property type="entry name" value="BLR5969 PROTEIN"/>
    <property type="match status" value="1"/>
</dbReference>
<evidence type="ECO:0000313" key="2">
    <source>
        <dbReference type="EMBL" id="MFD1717442.1"/>
    </source>
</evidence>
<evidence type="ECO:0000313" key="3">
    <source>
        <dbReference type="Proteomes" id="UP001597277"/>
    </source>
</evidence>
<gene>
    <name evidence="2" type="ORF">ACFSE6_06325</name>
</gene>
<dbReference type="Gene3D" id="3.40.50.12780">
    <property type="entry name" value="N-terminal domain of ligase-like"/>
    <property type="match status" value="1"/>
</dbReference>
<dbReference type="PANTHER" id="PTHR43845:SF1">
    <property type="entry name" value="BLR5969 PROTEIN"/>
    <property type="match status" value="1"/>
</dbReference>
<accession>A0ABW4L3H9</accession>
<reference evidence="3" key="1">
    <citation type="journal article" date="2019" name="Int. J. Syst. Evol. Microbiol.">
        <title>The Global Catalogue of Microorganisms (GCM) 10K type strain sequencing project: providing services to taxonomists for standard genome sequencing and annotation.</title>
        <authorList>
            <consortium name="The Broad Institute Genomics Platform"/>
            <consortium name="The Broad Institute Genome Sequencing Center for Infectious Disease"/>
            <person name="Wu L."/>
            <person name="Ma J."/>
        </authorList>
    </citation>
    <scope>NUCLEOTIDE SEQUENCE [LARGE SCALE GENOMIC DNA]</scope>
    <source>
        <strain evidence="3">JCM 17130</strain>
    </source>
</reference>
<proteinExistence type="predicted"/>
<dbReference type="Gene3D" id="3.30.300.30">
    <property type="match status" value="1"/>
</dbReference>
<dbReference type="RefSeq" id="WP_388003679.1">
    <property type="nucleotide sequence ID" value="NZ_JBHUEE010000002.1"/>
</dbReference>
<feature type="domain" description="AMP-dependent synthetase/ligase" evidence="1">
    <location>
        <begin position="82"/>
        <end position="295"/>
    </location>
</feature>
<dbReference type="GO" id="GO:0016874">
    <property type="term" value="F:ligase activity"/>
    <property type="evidence" value="ECO:0007669"/>
    <property type="project" value="UniProtKB-KW"/>
</dbReference>
<dbReference type="SUPFAM" id="SSF56801">
    <property type="entry name" value="Acetyl-CoA synthetase-like"/>
    <property type="match status" value="1"/>
</dbReference>
<sequence>MTQLWDPELDTRPWHEVLAWQRAQLPGYLTDLRRRSGFYADRLPEAAVADATEDDAWHQIPFLTKNDIRANQRERAEDLLLGTLQSVPNDRIVQVVGSSGTTGNPTFYGLTARDLQRWTDSLTNWITTAGVGPGNVVALTTGMPMVAGGMPYADAIRAAGATLAWVGGQTTERMCRQLELLRVDTLMGTASFVSFFSERCEQELGYPARDLPIRQILAGGEPGMAQPEARRRVLDAWGAGRLSEVMGLCDVLAGIWSQCGAGAGMHFTAARDVHVELIDPGTGEPVAWDDGALGEAVYTHLNREATPVVRYRSRDHMRVVGTSCACGRMSPRVECVGRTDDMLIYKAMNVFPGDIRDVVMDRFADRIAGPMRLRKDHADQVRFDAPIPLEVEIADLGDGALAAEIEEHVRTALRVRVAVEALEPGSIPLGMMKNALTYVRN</sequence>
<evidence type="ECO:0000259" key="1">
    <source>
        <dbReference type="Pfam" id="PF00501"/>
    </source>
</evidence>
<dbReference type="EMBL" id="JBHUEE010000002">
    <property type="protein sequence ID" value="MFD1717442.1"/>
    <property type="molecule type" value="Genomic_DNA"/>
</dbReference>
<dbReference type="InterPro" id="IPR000873">
    <property type="entry name" value="AMP-dep_synth/lig_dom"/>
</dbReference>
<name>A0ABW4L3H9_9MICO</name>
<dbReference type="Proteomes" id="UP001597277">
    <property type="component" value="Unassembled WGS sequence"/>
</dbReference>
<keyword evidence="3" id="KW-1185">Reference proteome</keyword>
<protein>
    <submittedName>
        <fullName evidence="2">Phenylacetate--CoA ligase family protein</fullName>
    </submittedName>
</protein>
<dbReference type="InterPro" id="IPR045851">
    <property type="entry name" value="AMP-bd_C_sf"/>
</dbReference>
<keyword evidence="2" id="KW-0436">Ligase</keyword>
<organism evidence="2 3">
    <name type="scientific">Georgenia deserti</name>
    <dbReference type="NCBI Taxonomy" id="2093781"/>
    <lineage>
        <taxon>Bacteria</taxon>
        <taxon>Bacillati</taxon>
        <taxon>Actinomycetota</taxon>
        <taxon>Actinomycetes</taxon>
        <taxon>Micrococcales</taxon>
        <taxon>Bogoriellaceae</taxon>
        <taxon>Georgenia</taxon>
    </lineage>
</organism>